<sequence>MIGIERNKWGQVPFLEVVDFSLRNEAAPFVIFIHGFTSAKEHNLPYAYYLAEKGYRVLLPDTLYHGERQIGLSEIQLGFRFWEIVIQTIKELEILKKKYNELRKIENGRIGIAGTSMGGIVTLGALTQYSWIKAAVSLMGSPAPVEFAEKQVEWVKENDSLPLDDKDVSDLLSTLRTFDLSLQPELLNNRPLMLWHGKKDQVVPFQPTYNFYETIYPTYDQKEHIYFMVDEEGEHKVPRPAILKTVEWFCRHI</sequence>
<dbReference type="GO" id="GO:0052689">
    <property type="term" value="F:carboxylic ester hydrolase activity"/>
    <property type="evidence" value="ECO:0007669"/>
    <property type="project" value="UniProtKB-ARBA"/>
</dbReference>
<keyword evidence="1" id="KW-0378">Hydrolase</keyword>
<evidence type="ECO:0000313" key="4">
    <source>
        <dbReference type="Proteomes" id="UP000074108"/>
    </source>
</evidence>
<dbReference type="Pfam" id="PF00326">
    <property type="entry name" value="Peptidase_S9"/>
    <property type="match status" value="1"/>
</dbReference>
<dbReference type="SUPFAM" id="SSF53474">
    <property type="entry name" value="alpha/beta-Hydrolases"/>
    <property type="match status" value="1"/>
</dbReference>
<reference evidence="3 4" key="1">
    <citation type="journal article" date="2016" name="Front. Microbiol.">
        <title>Microevolution Analysis of Bacillus coahuilensis Unveils Differences in Phosphorus Acquisition Strategies and Their Regulation.</title>
        <authorList>
            <person name="Gomez-Lunar Z."/>
            <person name="Hernandez-Gonzalez I."/>
            <person name="Rodriguez-Torres M.D."/>
            <person name="Souza V."/>
            <person name="Olmedo-Alvarez G."/>
        </authorList>
    </citation>
    <scope>NUCLEOTIDE SEQUENCE [LARGE SCALE GENOMIC DNA]</scope>
    <source>
        <strain evidence="4">p1.1.43</strain>
    </source>
</reference>
<dbReference type="GO" id="GO:0008236">
    <property type="term" value="F:serine-type peptidase activity"/>
    <property type="evidence" value="ECO:0007669"/>
    <property type="project" value="InterPro"/>
</dbReference>
<protein>
    <submittedName>
        <fullName evidence="3">Esterase</fullName>
    </submittedName>
</protein>
<dbReference type="PATRIC" id="fig|1150625.3.peg.948"/>
<evidence type="ECO:0000259" key="2">
    <source>
        <dbReference type="Pfam" id="PF00326"/>
    </source>
</evidence>
<dbReference type="Gene3D" id="3.40.50.1820">
    <property type="entry name" value="alpha/beta hydrolase"/>
    <property type="match status" value="1"/>
</dbReference>
<comment type="caution">
    <text evidence="3">The sequence shown here is derived from an EMBL/GenBank/DDBJ whole genome shotgun (WGS) entry which is preliminary data.</text>
</comment>
<gene>
    <name evidence="3" type="ORF">Q75_04525</name>
</gene>
<dbReference type="STRING" id="1150625.Q75_04525"/>
<dbReference type="InterPro" id="IPR029058">
    <property type="entry name" value="AB_hydrolase_fold"/>
</dbReference>
<feature type="domain" description="Peptidase S9 prolyl oligopeptidase catalytic" evidence="2">
    <location>
        <begin position="104"/>
        <end position="240"/>
    </location>
</feature>
<dbReference type="RefSeq" id="WP_059350546.1">
    <property type="nucleotide sequence ID" value="NZ_LDYG01000021.1"/>
</dbReference>
<dbReference type="InterPro" id="IPR050261">
    <property type="entry name" value="FrsA_esterase"/>
</dbReference>
<evidence type="ECO:0000313" key="3">
    <source>
        <dbReference type="EMBL" id="KUP07502.1"/>
    </source>
</evidence>
<proteinExistence type="predicted"/>
<dbReference type="EMBL" id="LDYG01000021">
    <property type="protein sequence ID" value="KUP07502.1"/>
    <property type="molecule type" value="Genomic_DNA"/>
</dbReference>
<dbReference type="PANTHER" id="PTHR22946">
    <property type="entry name" value="DIENELACTONE HYDROLASE DOMAIN-CONTAINING PROTEIN-RELATED"/>
    <property type="match status" value="1"/>
</dbReference>
<dbReference type="InterPro" id="IPR001375">
    <property type="entry name" value="Peptidase_S9_cat"/>
</dbReference>
<dbReference type="GO" id="GO:0006508">
    <property type="term" value="P:proteolysis"/>
    <property type="evidence" value="ECO:0007669"/>
    <property type="project" value="InterPro"/>
</dbReference>
<dbReference type="PANTHER" id="PTHR22946:SF9">
    <property type="entry name" value="POLYKETIDE TRANSFERASE AF380"/>
    <property type="match status" value="1"/>
</dbReference>
<name>A0A147K9X4_9BACI</name>
<accession>A0A147K9X4</accession>
<dbReference type="Proteomes" id="UP000074108">
    <property type="component" value="Unassembled WGS sequence"/>
</dbReference>
<organism evidence="3 4">
    <name type="scientific">Bacillus coahuilensis p1.1.43</name>
    <dbReference type="NCBI Taxonomy" id="1150625"/>
    <lineage>
        <taxon>Bacteria</taxon>
        <taxon>Bacillati</taxon>
        <taxon>Bacillota</taxon>
        <taxon>Bacilli</taxon>
        <taxon>Bacillales</taxon>
        <taxon>Bacillaceae</taxon>
        <taxon>Bacillus</taxon>
    </lineage>
</organism>
<keyword evidence="4" id="KW-1185">Reference proteome</keyword>
<evidence type="ECO:0000256" key="1">
    <source>
        <dbReference type="ARBA" id="ARBA00022801"/>
    </source>
</evidence>
<dbReference type="OrthoDB" id="31158at2"/>
<dbReference type="AlphaFoldDB" id="A0A147K9X4"/>